<feature type="domain" description="C2H2-type" evidence="6">
    <location>
        <begin position="508"/>
        <end position="535"/>
    </location>
</feature>
<dbReference type="OrthoDB" id="3437960at2759"/>
<evidence type="ECO:0000256" key="1">
    <source>
        <dbReference type="ARBA" id="ARBA00022723"/>
    </source>
</evidence>
<evidence type="ECO:0000313" key="8">
    <source>
        <dbReference type="Proteomes" id="UP001153712"/>
    </source>
</evidence>
<reference evidence="7" key="1">
    <citation type="submission" date="2022-01" db="EMBL/GenBank/DDBJ databases">
        <authorList>
            <person name="King R."/>
        </authorList>
    </citation>
    <scope>NUCLEOTIDE SEQUENCE</scope>
</reference>
<feature type="domain" description="C2H2-type" evidence="6">
    <location>
        <begin position="646"/>
        <end position="674"/>
    </location>
</feature>
<keyword evidence="1" id="KW-0479">Metal-binding</keyword>
<evidence type="ECO:0000256" key="3">
    <source>
        <dbReference type="ARBA" id="ARBA00022771"/>
    </source>
</evidence>
<evidence type="ECO:0000259" key="6">
    <source>
        <dbReference type="PROSITE" id="PS50157"/>
    </source>
</evidence>
<sequence length="676" mass="79223">MNDNNYQMDNFSSYTQQAQYTKQPGRIETPQSYFSYSSALLNNFGSNSNYLDVCANPVPQNNSRNQGNSAGYQEQVDMFNWENRVIPDLEKVIKFPDKIEMIEISSKDLSPASYCSNMDLLMPELYKNQGKETLSCSRYDSQCYYNQGNCQRNFDYPSCVQYETPAKCCPQKTNDNETLMKSCNFTSDIFLENNDTSTKHSNFNKPYCENYIDYNMYNTYDKSQDPQLPIHNDFFNNTGNMQFDPIDQQTEDSNEDSDIIVEDSDEEISSCDVQEKKQQFTKLNKCLICNLSYTPFGIQFYFLTSKNPLTMSTQKPVVEKIIELVGNVCTRSYLCSECLGLLNTIDHLQLKLSTFNTEFVGKYQQTCQENNIEYNRVRRDNVKKVTRYKCKICKKVLCLRNYFQYHLKRHKTTKILCEHCGKIFTTRKKFLEHKKRCTKLPPPRKIEPYKCTNCSKIFRTNSQLKCHLNVCLGMLPFECKHHHCDKKFATKTQLKYHVKLKHDKKFVAICSICNIGFVKLAAYKNHKLTHTSEKKHSCNKCEKSYKTLSNLRFHMKVHDKLLPFNCPICEKGFLRKDYLDTHVNKHRNIKNYECNVCKKKFGSQKSLDAHSKYHEESKKVTCNICGKTMINGFKDHLRVHNNLKEFECEHCDHKFNTKGALNKHVKKKHFEKYNGD</sequence>
<dbReference type="FunFam" id="3.30.160.60:FF:000100">
    <property type="entry name" value="Zinc finger 45-like"/>
    <property type="match status" value="1"/>
</dbReference>
<dbReference type="SMART" id="SM00355">
    <property type="entry name" value="ZnF_C2H2"/>
    <property type="match status" value="10"/>
</dbReference>
<dbReference type="EMBL" id="OU900104">
    <property type="protein sequence ID" value="CAG9856067.1"/>
    <property type="molecule type" value="Genomic_DNA"/>
</dbReference>
<feature type="domain" description="C2H2-type" evidence="6">
    <location>
        <begin position="415"/>
        <end position="442"/>
    </location>
</feature>
<proteinExistence type="predicted"/>
<dbReference type="PANTHER" id="PTHR24379">
    <property type="entry name" value="KRAB AND ZINC FINGER DOMAIN-CONTAINING"/>
    <property type="match status" value="1"/>
</dbReference>
<dbReference type="Pfam" id="PF00096">
    <property type="entry name" value="zf-C2H2"/>
    <property type="match status" value="2"/>
</dbReference>
<gene>
    <name evidence="7" type="ORF">PHYEVI_LOCUS2494</name>
</gene>
<dbReference type="Pfam" id="PF13912">
    <property type="entry name" value="zf-C2H2_6"/>
    <property type="match status" value="1"/>
</dbReference>
<dbReference type="InterPro" id="IPR036236">
    <property type="entry name" value="Znf_C2H2_sf"/>
</dbReference>
<feature type="domain" description="C2H2-type" evidence="6">
    <location>
        <begin position="449"/>
        <end position="476"/>
    </location>
</feature>
<keyword evidence="2" id="KW-0677">Repeat</keyword>
<feature type="domain" description="C2H2-type" evidence="6">
    <location>
        <begin position="564"/>
        <end position="591"/>
    </location>
</feature>
<dbReference type="PROSITE" id="PS50157">
    <property type="entry name" value="ZINC_FINGER_C2H2_2"/>
    <property type="match status" value="9"/>
</dbReference>
<feature type="domain" description="C2H2-type" evidence="6">
    <location>
        <begin position="592"/>
        <end position="619"/>
    </location>
</feature>
<dbReference type="InterPro" id="IPR013087">
    <property type="entry name" value="Znf_C2H2_type"/>
</dbReference>
<feature type="domain" description="C2H2-type" evidence="6">
    <location>
        <begin position="388"/>
        <end position="415"/>
    </location>
</feature>
<protein>
    <recommendedName>
        <fullName evidence="6">C2H2-type domain-containing protein</fullName>
    </recommendedName>
</protein>
<dbReference type="AlphaFoldDB" id="A0A9N9TDN1"/>
<dbReference type="SUPFAM" id="SSF57667">
    <property type="entry name" value="beta-beta-alpha zinc fingers"/>
    <property type="match status" value="5"/>
</dbReference>
<organism evidence="7 8">
    <name type="scientific">Phyllotreta striolata</name>
    <name type="common">Striped flea beetle</name>
    <name type="synonym">Crioceris striolata</name>
    <dbReference type="NCBI Taxonomy" id="444603"/>
    <lineage>
        <taxon>Eukaryota</taxon>
        <taxon>Metazoa</taxon>
        <taxon>Ecdysozoa</taxon>
        <taxon>Arthropoda</taxon>
        <taxon>Hexapoda</taxon>
        <taxon>Insecta</taxon>
        <taxon>Pterygota</taxon>
        <taxon>Neoptera</taxon>
        <taxon>Endopterygota</taxon>
        <taxon>Coleoptera</taxon>
        <taxon>Polyphaga</taxon>
        <taxon>Cucujiformia</taxon>
        <taxon>Chrysomeloidea</taxon>
        <taxon>Chrysomelidae</taxon>
        <taxon>Galerucinae</taxon>
        <taxon>Alticini</taxon>
        <taxon>Phyllotreta</taxon>
    </lineage>
</organism>
<dbReference type="PANTHER" id="PTHR24379:SF121">
    <property type="entry name" value="C2H2-TYPE DOMAIN-CONTAINING PROTEIN"/>
    <property type="match status" value="1"/>
</dbReference>
<feature type="domain" description="C2H2-type" evidence="6">
    <location>
        <begin position="536"/>
        <end position="563"/>
    </location>
</feature>
<evidence type="ECO:0000313" key="7">
    <source>
        <dbReference type="EMBL" id="CAG9856067.1"/>
    </source>
</evidence>
<keyword evidence="4" id="KW-0862">Zinc</keyword>
<feature type="domain" description="C2H2-type" evidence="6">
    <location>
        <begin position="477"/>
        <end position="502"/>
    </location>
</feature>
<dbReference type="GO" id="GO:0008270">
    <property type="term" value="F:zinc ion binding"/>
    <property type="evidence" value="ECO:0007669"/>
    <property type="project" value="UniProtKB-KW"/>
</dbReference>
<keyword evidence="8" id="KW-1185">Reference proteome</keyword>
<dbReference type="Proteomes" id="UP001153712">
    <property type="component" value="Chromosome 11"/>
</dbReference>
<accession>A0A9N9TDN1</accession>
<evidence type="ECO:0000256" key="5">
    <source>
        <dbReference type="PROSITE-ProRule" id="PRU00042"/>
    </source>
</evidence>
<name>A0A9N9TDN1_PHYSR</name>
<keyword evidence="3 5" id="KW-0863">Zinc-finger</keyword>
<evidence type="ECO:0000256" key="4">
    <source>
        <dbReference type="ARBA" id="ARBA00022833"/>
    </source>
</evidence>
<dbReference type="PROSITE" id="PS00028">
    <property type="entry name" value="ZINC_FINGER_C2H2_1"/>
    <property type="match status" value="7"/>
</dbReference>
<dbReference type="Gene3D" id="3.30.160.60">
    <property type="entry name" value="Classic Zinc Finger"/>
    <property type="match status" value="5"/>
</dbReference>
<evidence type="ECO:0000256" key="2">
    <source>
        <dbReference type="ARBA" id="ARBA00022737"/>
    </source>
</evidence>